<keyword evidence="4 8" id="KW-0812">Transmembrane</keyword>
<keyword evidence="11" id="KW-1185">Reference proteome</keyword>
<dbReference type="InterPro" id="IPR000515">
    <property type="entry name" value="MetI-like"/>
</dbReference>
<dbReference type="NCBIfam" id="TIGR01726">
    <property type="entry name" value="HEQRo_perm_3TM"/>
    <property type="match status" value="1"/>
</dbReference>
<feature type="transmembrane region" description="Helical" evidence="8">
    <location>
        <begin position="340"/>
        <end position="366"/>
    </location>
</feature>
<evidence type="ECO:0000259" key="9">
    <source>
        <dbReference type="PROSITE" id="PS50928"/>
    </source>
</evidence>
<comment type="subcellular location">
    <subcellularLocation>
        <location evidence="1 8">Cell membrane</location>
        <topology evidence="1 8">Multi-pass membrane protein</topology>
    </subcellularLocation>
</comment>
<reference evidence="10 11" key="1">
    <citation type="submission" date="2018-03" db="EMBL/GenBank/DDBJ databases">
        <authorList>
            <person name="Gulvik C.A."/>
        </authorList>
    </citation>
    <scope>NUCLEOTIDE SEQUENCE [LARGE SCALE GENOMIC DNA]</scope>
    <source>
        <strain evidence="10 11">JCM 31581</strain>
    </source>
</reference>
<dbReference type="Gene3D" id="1.10.3720.10">
    <property type="entry name" value="MetI-like"/>
    <property type="match status" value="1"/>
</dbReference>
<comment type="similarity">
    <text evidence="8">Belongs to the binding-protein-dependent transport system permease family.</text>
</comment>
<dbReference type="SMART" id="SM00079">
    <property type="entry name" value="PBPe"/>
    <property type="match status" value="1"/>
</dbReference>
<evidence type="ECO:0000256" key="3">
    <source>
        <dbReference type="ARBA" id="ARBA00022475"/>
    </source>
</evidence>
<dbReference type="Pfam" id="PF00528">
    <property type="entry name" value="BPD_transp_1"/>
    <property type="match status" value="1"/>
</dbReference>
<dbReference type="CDD" id="cd06261">
    <property type="entry name" value="TM_PBP2"/>
    <property type="match status" value="1"/>
</dbReference>
<dbReference type="InterPro" id="IPR001638">
    <property type="entry name" value="Solute-binding_3/MltF_N"/>
</dbReference>
<evidence type="ECO:0000313" key="11">
    <source>
        <dbReference type="Proteomes" id="UP000277864"/>
    </source>
</evidence>
<dbReference type="SUPFAM" id="SSF53850">
    <property type="entry name" value="Periplasmic binding protein-like II"/>
    <property type="match status" value="1"/>
</dbReference>
<dbReference type="Pfam" id="PF00497">
    <property type="entry name" value="SBP_bac_3"/>
    <property type="match status" value="1"/>
</dbReference>
<feature type="transmembrane region" description="Helical" evidence="8">
    <location>
        <begin position="434"/>
        <end position="454"/>
    </location>
</feature>
<dbReference type="InterPro" id="IPR001320">
    <property type="entry name" value="Iontro_rcpt_C"/>
</dbReference>
<evidence type="ECO:0000313" key="10">
    <source>
        <dbReference type="EMBL" id="RST90462.1"/>
    </source>
</evidence>
<dbReference type="CDD" id="cd13619">
    <property type="entry name" value="PBP2_GlnP"/>
    <property type="match status" value="1"/>
</dbReference>
<feature type="transmembrane region" description="Helical" evidence="8">
    <location>
        <begin position="307"/>
        <end position="328"/>
    </location>
</feature>
<dbReference type="GO" id="GO:0006865">
    <property type="term" value="P:amino acid transport"/>
    <property type="evidence" value="ECO:0007669"/>
    <property type="project" value="UniProtKB-KW"/>
</dbReference>
<evidence type="ECO:0000256" key="6">
    <source>
        <dbReference type="ARBA" id="ARBA00022989"/>
    </source>
</evidence>
<evidence type="ECO:0000256" key="2">
    <source>
        <dbReference type="ARBA" id="ARBA00022448"/>
    </source>
</evidence>
<evidence type="ECO:0000256" key="7">
    <source>
        <dbReference type="ARBA" id="ARBA00023136"/>
    </source>
</evidence>
<feature type="transmembrane region" description="Helical" evidence="8">
    <location>
        <begin position="269"/>
        <end position="295"/>
    </location>
</feature>
<dbReference type="FunFam" id="1.10.3720.10:FF:000033">
    <property type="entry name" value="Polar amino acid ABC transporter permease"/>
    <property type="match status" value="1"/>
</dbReference>
<feature type="domain" description="ABC transmembrane type-1" evidence="9">
    <location>
        <begin position="269"/>
        <end position="458"/>
    </location>
</feature>
<dbReference type="Gene3D" id="3.40.190.10">
    <property type="entry name" value="Periplasmic binding protein-like II"/>
    <property type="match status" value="2"/>
</dbReference>
<comment type="caution">
    <text evidence="10">The sequence shown here is derived from an EMBL/GenBank/DDBJ whole genome shotgun (WGS) entry which is preliminary data.</text>
</comment>
<gene>
    <name evidence="10" type="ORF">C7P63_03770</name>
</gene>
<dbReference type="GO" id="GO:0043190">
    <property type="term" value="C:ATP-binding cassette (ABC) transporter complex"/>
    <property type="evidence" value="ECO:0007669"/>
    <property type="project" value="InterPro"/>
</dbReference>
<organism evidence="10 11">
    <name type="scientific">Vagococcus humatus</name>
    <dbReference type="NCBI Taxonomy" id="1889241"/>
    <lineage>
        <taxon>Bacteria</taxon>
        <taxon>Bacillati</taxon>
        <taxon>Bacillota</taxon>
        <taxon>Bacilli</taxon>
        <taxon>Lactobacillales</taxon>
        <taxon>Enterococcaceae</taxon>
        <taxon>Vagococcus</taxon>
    </lineage>
</organism>
<keyword evidence="2 8" id="KW-0813">Transport</keyword>
<keyword evidence="7 8" id="KW-0472">Membrane</keyword>
<keyword evidence="5" id="KW-0029">Amino-acid transport</keyword>
<evidence type="ECO:0000256" key="4">
    <source>
        <dbReference type="ARBA" id="ARBA00022692"/>
    </source>
</evidence>
<keyword evidence="3" id="KW-1003">Cell membrane</keyword>
<dbReference type="AlphaFoldDB" id="A0A3S0AZ68"/>
<evidence type="ECO:0000256" key="8">
    <source>
        <dbReference type="RuleBase" id="RU363032"/>
    </source>
</evidence>
<protein>
    <submittedName>
        <fullName evidence="10">Glutamine ABC transporter permease</fullName>
    </submittedName>
</protein>
<evidence type="ECO:0000256" key="1">
    <source>
        <dbReference type="ARBA" id="ARBA00004651"/>
    </source>
</evidence>
<dbReference type="EMBL" id="PXZH01000001">
    <property type="protein sequence ID" value="RST90462.1"/>
    <property type="molecule type" value="Genomic_DNA"/>
</dbReference>
<dbReference type="PANTHER" id="PTHR30614:SF46">
    <property type="entry name" value="ABC TRANSPORTER MEMBRANE SPANNING PERMEASE-GLUTAMINE TRANSPORT"/>
    <property type="match status" value="1"/>
</dbReference>
<dbReference type="InterPro" id="IPR043429">
    <property type="entry name" value="ArtM/GltK/GlnP/TcyL/YhdX-like"/>
</dbReference>
<dbReference type="PANTHER" id="PTHR30614">
    <property type="entry name" value="MEMBRANE COMPONENT OF AMINO ACID ABC TRANSPORTER"/>
    <property type="match status" value="1"/>
</dbReference>
<sequence length="470" mass="51808">MMVSLIISILATPQPVSAEKKQTYIIGTDITFAPFEFSDSQGKYVGIDMELLERISEINHVNFEIKPVGFNAAVQAVEAGQMDAVMAGMTITPEREKSFDFSDPYFQSGIQMAIAKDNHTIHSYKDLKNKVVAAKTGTESAEFIEKNKQTYGYKIKLYDTADVMYSVLNAGNVDAIFDDYPVIGYAVKQNKPLQLVTDYEKGGSYGFGVKKGTHPELLTMFNQGLKELKASGEYQEILDKYIEAPASTQDEQSLMGILKNNYPALLSGLLYTLLLTFVSIVIAFFIGVLFGLMSVSPSKLSRRIASIYVDIIRGIPLYVFALFIYLGIPNVTGLKLSPFVAGIITLSLNAGAYIAEIIRGGINAVPKGQMEAARSLGLPYRKTMKKIILPQAFKLMIPSFINQFVITLKDTSILSAIGILELLRSGQIIMARNLQTFNVLLIVSVMYLIVITALTKLSKKLETKVNANGR</sequence>
<accession>A0A3S0AZ68</accession>
<name>A0A3S0AZ68_9ENTE</name>
<dbReference type="InterPro" id="IPR035906">
    <property type="entry name" value="MetI-like_sf"/>
</dbReference>
<dbReference type="PROSITE" id="PS50928">
    <property type="entry name" value="ABC_TM1"/>
    <property type="match status" value="1"/>
</dbReference>
<dbReference type="SUPFAM" id="SSF161098">
    <property type="entry name" value="MetI-like"/>
    <property type="match status" value="1"/>
</dbReference>
<keyword evidence="6 8" id="KW-1133">Transmembrane helix</keyword>
<dbReference type="GO" id="GO:0015276">
    <property type="term" value="F:ligand-gated monoatomic ion channel activity"/>
    <property type="evidence" value="ECO:0007669"/>
    <property type="project" value="InterPro"/>
</dbReference>
<dbReference type="InterPro" id="IPR010065">
    <property type="entry name" value="AA_ABC_transptr_permease_3TM"/>
</dbReference>
<dbReference type="OrthoDB" id="9774451at2"/>
<dbReference type="SMART" id="SM00062">
    <property type="entry name" value="PBPb"/>
    <property type="match status" value="1"/>
</dbReference>
<proteinExistence type="inferred from homology"/>
<dbReference type="Proteomes" id="UP000277864">
    <property type="component" value="Unassembled WGS sequence"/>
</dbReference>
<evidence type="ECO:0000256" key="5">
    <source>
        <dbReference type="ARBA" id="ARBA00022970"/>
    </source>
</evidence>